<evidence type="ECO:0008006" key="7">
    <source>
        <dbReference type="Google" id="ProtNLM"/>
    </source>
</evidence>
<organism evidence="5 6">
    <name type="scientific">Lottia gigantea</name>
    <name type="common">Giant owl limpet</name>
    <dbReference type="NCBI Taxonomy" id="225164"/>
    <lineage>
        <taxon>Eukaryota</taxon>
        <taxon>Metazoa</taxon>
        <taxon>Spiralia</taxon>
        <taxon>Lophotrochozoa</taxon>
        <taxon>Mollusca</taxon>
        <taxon>Gastropoda</taxon>
        <taxon>Patellogastropoda</taxon>
        <taxon>Lottioidea</taxon>
        <taxon>Lottiidae</taxon>
        <taxon>Lottia</taxon>
    </lineage>
</organism>
<feature type="transmembrane region" description="Helical" evidence="4">
    <location>
        <begin position="158"/>
        <end position="175"/>
    </location>
</feature>
<dbReference type="OrthoDB" id="9626824at2759"/>
<reference evidence="5 6" key="1">
    <citation type="journal article" date="2013" name="Nature">
        <title>Insights into bilaterian evolution from three spiralian genomes.</title>
        <authorList>
            <person name="Simakov O."/>
            <person name="Marletaz F."/>
            <person name="Cho S.J."/>
            <person name="Edsinger-Gonzales E."/>
            <person name="Havlak P."/>
            <person name="Hellsten U."/>
            <person name="Kuo D.H."/>
            <person name="Larsson T."/>
            <person name="Lv J."/>
            <person name="Arendt D."/>
            <person name="Savage R."/>
            <person name="Osoegawa K."/>
            <person name="de Jong P."/>
            <person name="Grimwood J."/>
            <person name="Chapman J.A."/>
            <person name="Shapiro H."/>
            <person name="Aerts A."/>
            <person name="Otillar R.P."/>
            <person name="Terry A.Y."/>
            <person name="Boore J.L."/>
            <person name="Grigoriev I.V."/>
            <person name="Lindberg D.R."/>
            <person name="Seaver E.C."/>
            <person name="Weisblat D.A."/>
            <person name="Putnam N.H."/>
            <person name="Rokhsar D.S."/>
        </authorList>
    </citation>
    <scope>NUCLEOTIDE SEQUENCE [LARGE SCALE GENOMIC DNA]</scope>
</reference>
<sequence length="542" mass="60474">MKPVNNELGNVPSKTSQFLTKWREAAYRDRLLHTIWLFLSFISMGFIAGQRGPSFLDLQLITETDTEQASFFFTAAAIGGLLGALVVGALYDKFNKIRLIFLTNIGMGLCVGVIPQCKQYYLMLTSWFFTGFCMRGLEAGGTADVVRVWKSESRPYMFIVHLGFSIGALISPLITEPFLVPKDSLVPIVRPTKHPYYLCQLQFETHNNSKYELTYNKSTFDPSLCVGFNQTDANTEVWDIKLQYAFVISSVLAVVTSIPFLVKSCKKIKSKEEHNLVPDEVWPVPPVHYVFSILLVMFMYICNTGIEDAFSAFLMTFVVEQLDWTKSQGALVSSTFWGALITMRVLVIFVADLLSPAKLILIAMSFLVTSLVGLLVCAQYFVHTGIWVFVCVAGGAISILFPTGISLTDQELVPVNGKVSSFILVAGAIGLLCNPVVLGFLIQEFSALYFCYLLLAEALFSIVLILMILLYGRTIVSKLRRRTVYEYSVSPRSSINEKMMDTTEPEGVPEGYETSSVREKMMDVTEPEVVPGGYKTEEIVLV</sequence>
<dbReference type="PANTHER" id="PTHR23121">
    <property type="entry name" value="SODIUM-DEPENDENT GLUCOSE TRANSPORTER 1"/>
    <property type="match status" value="1"/>
</dbReference>
<evidence type="ECO:0000256" key="3">
    <source>
        <dbReference type="ARBA" id="ARBA00023136"/>
    </source>
</evidence>
<dbReference type="STRING" id="225164.V4B1P5"/>
<dbReference type="Proteomes" id="UP000030746">
    <property type="component" value="Unassembled WGS sequence"/>
</dbReference>
<feature type="transmembrane region" description="Helical" evidence="4">
    <location>
        <begin position="242"/>
        <end position="262"/>
    </location>
</feature>
<evidence type="ECO:0000256" key="1">
    <source>
        <dbReference type="ARBA" id="ARBA00022692"/>
    </source>
</evidence>
<protein>
    <recommendedName>
        <fullName evidence="7">Major facilitator superfamily (MFS) profile domain-containing protein</fullName>
    </recommendedName>
</protein>
<keyword evidence="2 4" id="KW-1133">Transmembrane helix</keyword>
<feature type="transmembrane region" description="Helical" evidence="4">
    <location>
        <begin position="31"/>
        <end position="49"/>
    </location>
</feature>
<dbReference type="EMBL" id="KB199835">
    <property type="protein sequence ID" value="ESP04278.1"/>
    <property type="molecule type" value="Genomic_DNA"/>
</dbReference>
<feature type="transmembrane region" description="Helical" evidence="4">
    <location>
        <begin position="69"/>
        <end position="90"/>
    </location>
</feature>
<dbReference type="AlphaFoldDB" id="V4B1P5"/>
<keyword evidence="3 4" id="KW-0472">Membrane</keyword>
<dbReference type="SUPFAM" id="SSF103473">
    <property type="entry name" value="MFS general substrate transporter"/>
    <property type="match status" value="1"/>
</dbReference>
<proteinExistence type="predicted"/>
<feature type="transmembrane region" description="Helical" evidence="4">
    <location>
        <begin position="289"/>
        <end position="315"/>
    </location>
</feature>
<dbReference type="InterPro" id="IPR036259">
    <property type="entry name" value="MFS_trans_sf"/>
</dbReference>
<feature type="transmembrane region" description="Helical" evidence="4">
    <location>
        <begin position="97"/>
        <end position="114"/>
    </location>
</feature>
<feature type="transmembrane region" description="Helical" evidence="4">
    <location>
        <begin position="387"/>
        <end position="407"/>
    </location>
</feature>
<dbReference type="RefSeq" id="XP_009045088.1">
    <property type="nucleotide sequence ID" value="XM_009046840.1"/>
</dbReference>
<accession>V4B1P5</accession>
<dbReference type="OMA" id="LYPWIIS"/>
<dbReference type="GO" id="GO:0022857">
    <property type="term" value="F:transmembrane transporter activity"/>
    <property type="evidence" value="ECO:0007669"/>
    <property type="project" value="InterPro"/>
</dbReference>
<evidence type="ECO:0000313" key="5">
    <source>
        <dbReference type="EMBL" id="ESP04278.1"/>
    </source>
</evidence>
<dbReference type="Gene3D" id="1.20.1250.20">
    <property type="entry name" value="MFS general substrate transporter like domains"/>
    <property type="match status" value="2"/>
</dbReference>
<name>V4B1P5_LOTGI</name>
<dbReference type="Pfam" id="PF07690">
    <property type="entry name" value="MFS_1"/>
    <property type="match status" value="1"/>
</dbReference>
<dbReference type="GeneID" id="20250468"/>
<keyword evidence="6" id="KW-1185">Reference proteome</keyword>
<dbReference type="HOGENOM" id="CLU_028923_2_0_1"/>
<evidence type="ECO:0000313" key="6">
    <source>
        <dbReference type="Proteomes" id="UP000030746"/>
    </source>
</evidence>
<gene>
    <name evidence="5" type="ORF">LOTGIDRAFT_237460</name>
</gene>
<dbReference type="CTD" id="20250468"/>
<evidence type="ECO:0000256" key="2">
    <source>
        <dbReference type="ARBA" id="ARBA00022989"/>
    </source>
</evidence>
<dbReference type="PANTHER" id="PTHR23121:SF9">
    <property type="entry name" value="SODIUM-DEPENDENT GLUCOSE TRANSPORTER 1"/>
    <property type="match status" value="1"/>
</dbReference>
<feature type="transmembrane region" description="Helical" evidence="4">
    <location>
        <begin position="361"/>
        <end position="381"/>
    </location>
</feature>
<dbReference type="KEGG" id="lgi:LOTGIDRAFT_237460"/>
<evidence type="ECO:0000256" key="4">
    <source>
        <dbReference type="SAM" id="Phobius"/>
    </source>
</evidence>
<feature type="transmembrane region" description="Helical" evidence="4">
    <location>
        <begin position="447"/>
        <end position="472"/>
    </location>
</feature>
<keyword evidence="1 4" id="KW-0812">Transmembrane</keyword>
<feature type="transmembrane region" description="Helical" evidence="4">
    <location>
        <begin position="120"/>
        <end position="137"/>
    </location>
</feature>
<feature type="transmembrane region" description="Helical" evidence="4">
    <location>
        <begin position="335"/>
        <end position="354"/>
    </location>
</feature>
<dbReference type="InterPro" id="IPR011701">
    <property type="entry name" value="MFS"/>
</dbReference>
<feature type="transmembrane region" description="Helical" evidence="4">
    <location>
        <begin position="419"/>
        <end position="441"/>
    </location>
</feature>